<dbReference type="SUPFAM" id="SSF74650">
    <property type="entry name" value="Galactose mutarotase-like"/>
    <property type="match status" value="1"/>
</dbReference>
<dbReference type="InterPro" id="IPR015443">
    <property type="entry name" value="Aldose_1-epimerase"/>
</dbReference>
<dbReference type="RefSeq" id="WP_076455110.1">
    <property type="nucleotide sequence ID" value="NZ_FTOB01000003.1"/>
</dbReference>
<dbReference type="InterPro" id="IPR008183">
    <property type="entry name" value="Aldose_1/G6P_1-epimerase"/>
</dbReference>
<reference evidence="12 13" key="1">
    <citation type="submission" date="2017-01" db="EMBL/GenBank/DDBJ databases">
        <authorList>
            <person name="Varghese N."/>
            <person name="Submissions S."/>
        </authorList>
    </citation>
    <scope>NUCLEOTIDE SEQUENCE [LARGE SCALE GENOMIC DNA]</scope>
    <source>
        <strain evidence="12 13">DSM 2061</strain>
    </source>
</reference>
<sequence length="364" mass="40747">MKKILYLLAVLMMTNCTTKKKSIQKEHWGEVKGKEVSLYTITNSNGMKMQITNLGCIITSLFVPDKDGKLDDVVLGFDNLEAYLAGHPSFGTTVGRYANRIKNAQFVMNDSVYKLTANEDGTSLHGGNEFRDAVWDAETVSNENGEGIRFHYFSPDGSFGFPGNLDVYATYLLNDDNAIYVNFQAQTDKDTHVNMTNHSYFNLNGAKDLIYDHRVMIDADTYTEFDEDITPTGKLPSLKGTAWDLKTMTRLGDKIHDIPLNGYHHCYVLNKKEGEMKKAAEVIEPNSGRKLEVFTTQPGITLYASNGLDHITGKYGIAYKPHAAICLETQHHPDAMNHPNFPSTLLKPGETYSEIVVYDFGIVK</sequence>
<gene>
    <name evidence="12" type="ORF">SAMN05421766_103327</name>
</gene>
<keyword evidence="13" id="KW-1185">Reference proteome</keyword>
<dbReference type="PROSITE" id="PS00545">
    <property type="entry name" value="ALDOSE_1_EPIMERASE"/>
    <property type="match status" value="1"/>
</dbReference>
<comment type="catalytic activity">
    <reaction evidence="1 11">
        <text>alpha-D-glucose = beta-D-glucose</text>
        <dbReference type="Rhea" id="RHEA:10264"/>
        <dbReference type="ChEBI" id="CHEBI:15903"/>
        <dbReference type="ChEBI" id="CHEBI:17925"/>
        <dbReference type="EC" id="5.1.3.3"/>
    </reaction>
</comment>
<evidence type="ECO:0000256" key="6">
    <source>
        <dbReference type="ARBA" id="ARBA00013185"/>
    </source>
</evidence>
<dbReference type="Pfam" id="PF01263">
    <property type="entry name" value="Aldose_epim"/>
    <property type="match status" value="1"/>
</dbReference>
<evidence type="ECO:0000256" key="2">
    <source>
        <dbReference type="ARBA" id="ARBA00001913"/>
    </source>
</evidence>
<evidence type="ECO:0000256" key="3">
    <source>
        <dbReference type="ARBA" id="ARBA00005028"/>
    </source>
</evidence>
<accession>A0ABY1KUS7</accession>
<evidence type="ECO:0000256" key="5">
    <source>
        <dbReference type="ARBA" id="ARBA00011245"/>
    </source>
</evidence>
<evidence type="ECO:0000256" key="7">
    <source>
        <dbReference type="ARBA" id="ARBA00014165"/>
    </source>
</evidence>
<dbReference type="PIRSF" id="PIRSF005096">
    <property type="entry name" value="GALM"/>
    <property type="match status" value="1"/>
</dbReference>
<proteinExistence type="inferred from homology"/>
<dbReference type="CDD" id="cd09019">
    <property type="entry name" value="galactose_mutarotase_like"/>
    <property type="match status" value="1"/>
</dbReference>
<dbReference type="Proteomes" id="UP000185728">
    <property type="component" value="Unassembled WGS sequence"/>
</dbReference>
<name>A0ABY1KUS7_9FLAO</name>
<dbReference type="NCBIfam" id="NF008277">
    <property type="entry name" value="PRK11055.1"/>
    <property type="match status" value="1"/>
</dbReference>
<dbReference type="InterPro" id="IPR011013">
    <property type="entry name" value="Gal_mutarotase_sf_dom"/>
</dbReference>
<evidence type="ECO:0000256" key="9">
    <source>
        <dbReference type="ARBA" id="ARBA00023235"/>
    </source>
</evidence>
<comment type="pathway">
    <text evidence="3 11">Carbohydrate metabolism; hexose metabolism.</text>
</comment>
<organism evidence="12 13">
    <name type="scientific">Zobellia uliginosa</name>
    <dbReference type="NCBI Taxonomy" id="143224"/>
    <lineage>
        <taxon>Bacteria</taxon>
        <taxon>Pseudomonadati</taxon>
        <taxon>Bacteroidota</taxon>
        <taxon>Flavobacteriia</taxon>
        <taxon>Flavobacteriales</taxon>
        <taxon>Flavobacteriaceae</taxon>
        <taxon>Zobellia</taxon>
    </lineage>
</organism>
<evidence type="ECO:0000313" key="13">
    <source>
        <dbReference type="Proteomes" id="UP000185728"/>
    </source>
</evidence>
<keyword evidence="9 11" id="KW-0413">Isomerase</keyword>
<evidence type="ECO:0000256" key="8">
    <source>
        <dbReference type="ARBA" id="ARBA00022837"/>
    </source>
</evidence>
<evidence type="ECO:0000256" key="11">
    <source>
        <dbReference type="PIRNR" id="PIRNR005096"/>
    </source>
</evidence>
<dbReference type="PANTHER" id="PTHR10091:SF0">
    <property type="entry name" value="GALACTOSE MUTAROTASE"/>
    <property type="match status" value="1"/>
</dbReference>
<keyword evidence="10 11" id="KW-0119">Carbohydrate metabolism</keyword>
<dbReference type="InterPro" id="IPR047215">
    <property type="entry name" value="Galactose_mutarotase-like"/>
</dbReference>
<comment type="cofactor">
    <cofactor evidence="2">
        <name>Ca(2+)</name>
        <dbReference type="ChEBI" id="CHEBI:29108"/>
    </cofactor>
</comment>
<dbReference type="EMBL" id="FTOB01000003">
    <property type="protein sequence ID" value="SIS67914.1"/>
    <property type="molecule type" value="Genomic_DNA"/>
</dbReference>
<dbReference type="PANTHER" id="PTHR10091">
    <property type="entry name" value="ALDOSE-1-EPIMERASE"/>
    <property type="match status" value="1"/>
</dbReference>
<dbReference type="InterPro" id="IPR014718">
    <property type="entry name" value="GH-type_carb-bd"/>
</dbReference>
<evidence type="ECO:0000313" key="12">
    <source>
        <dbReference type="EMBL" id="SIS67914.1"/>
    </source>
</evidence>
<comment type="caution">
    <text evidence="12">The sequence shown here is derived from an EMBL/GenBank/DDBJ whole genome shotgun (WGS) entry which is preliminary data.</text>
</comment>
<evidence type="ECO:0000256" key="1">
    <source>
        <dbReference type="ARBA" id="ARBA00001614"/>
    </source>
</evidence>
<dbReference type="Gene3D" id="2.70.98.10">
    <property type="match status" value="1"/>
</dbReference>
<evidence type="ECO:0000256" key="4">
    <source>
        <dbReference type="ARBA" id="ARBA00006206"/>
    </source>
</evidence>
<dbReference type="InterPro" id="IPR018052">
    <property type="entry name" value="Ald1_epimerase_CS"/>
</dbReference>
<keyword evidence="8" id="KW-0106">Calcium</keyword>
<comment type="subunit">
    <text evidence="5">Monomer.</text>
</comment>
<comment type="similarity">
    <text evidence="4 11">Belongs to the aldose epimerase family.</text>
</comment>
<evidence type="ECO:0000256" key="10">
    <source>
        <dbReference type="ARBA" id="ARBA00023277"/>
    </source>
</evidence>
<protein>
    <recommendedName>
        <fullName evidence="7 11">Aldose 1-epimerase</fullName>
        <ecNumber evidence="6 11">5.1.3.3</ecNumber>
    </recommendedName>
</protein>
<dbReference type="EC" id="5.1.3.3" evidence="6 11"/>